<evidence type="ECO:0000313" key="9">
    <source>
        <dbReference type="Proteomes" id="UP000093000"/>
    </source>
</evidence>
<feature type="binding site" evidence="5">
    <location>
        <position position="311"/>
    </location>
    <ligand>
        <name>Ca(2+)</name>
        <dbReference type="ChEBI" id="CHEBI:29108"/>
        <label>1</label>
        <note>catalytic</note>
    </ligand>
</feature>
<feature type="binding site" evidence="5">
    <location>
        <position position="199"/>
    </location>
    <ligand>
        <name>Ca(2+)</name>
        <dbReference type="ChEBI" id="CHEBI:29108"/>
        <label>1</label>
        <note>catalytic</note>
    </ligand>
</feature>
<keyword evidence="7" id="KW-1133">Transmembrane helix</keyword>
<evidence type="ECO:0000256" key="7">
    <source>
        <dbReference type="SAM" id="Phobius"/>
    </source>
</evidence>
<comment type="cofactor">
    <cofactor evidence="5">
        <name>Ca(2+)</name>
        <dbReference type="ChEBI" id="CHEBI:29108"/>
    </cofactor>
    <text evidence="5">Binds 2 calcium ions per subunit.</text>
</comment>
<dbReference type="InterPro" id="IPR011042">
    <property type="entry name" value="6-blade_b-propeller_TolB-like"/>
</dbReference>
<dbReference type="InterPro" id="IPR051288">
    <property type="entry name" value="Serum_paraoxonase/arylesterase"/>
</dbReference>
<keyword evidence="9" id="KW-1185">Reference proteome</keyword>
<dbReference type="OrthoDB" id="5307922at2759"/>
<comment type="similarity">
    <text evidence="1">Belongs to the paraoxonase family.</text>
</comment>
<sequence length="402" mass="45100">MAGGSPFKGSWFYFRNWGFLIPLAYFTSFLYMFIPFSGLFNEVKDFNVEECAKVAGPKDFNHCEDFILSNDTGVAYVACDPARAKRNVVMGINKLLPGERGVGSGLWRIDYASTPAVIDKFTVDAQQSNFMSDYHTLGINLDIHPVTGEKTLVTVNRPHFSNNPSIEFFSVDDNSIHLVHKRTINHPEIYNPNSIHIINDVRFRADDGTPSFFFSRDHYFNNVYLNKIENYFFFLSSVGFYNARTGQVEKGVHGLSFANGLTGTDDVLFIAETFKRSTKQYKIITTVDEKGLPHVHLDFVSEAKYNMAVDNLHYNVEKQLLVVAGHPKALQLVNYVGSDYTQETPKPPSQVDIWDVVSGETKTLMQDDGGLFATSTTGALDLTHSKLVVSGLYEEGVLICDI</sequence>
<name>A0A1C7MZE7_9FUNG</name>
<evidence type="ECO:0000256" key="2">
    <source>
        <dbReference type="ARBA" id="ARBA00022801"/>
    </source>
</evidence>
<dbReference type="GO" id="GO:0046872">
    <property type="term" value="F:metal ion binding"/>
    <property type="evidence" value="ECO:0007669"/>
    <property type="project" value="UniProtKB-KW"/>
</dbReference>
<dbReference type="PANTHER" id="PTHR11799">
    <property type="entry name" value="PARAOXONASE"/>
    <property type="match status" value="1"/>
</dbReference>
<feature type="binding site" evidence="5">
    <location>
        <position position="65"/>
    </location>
    <ligand>
        <name>Ca(2+)</name>
        <dbReference type="ChEBI" id="CHEBI:29108"/>
        <label>1</label>
        <note>catalytic</note>
    </ligand>
</feature>
<evidence type="ECO:0000256" key="1">
    <source>
        <dbReference type="ARBA" id="ARBA00008595"/>
    </source>
</evidence>
<keyword evidence="4" id="KW-0325">Glycoprotein</keyword>
<keyword evidence="3 6" id="KW-1015">Disulfide bond</keyword>
<reference evidence="8 9" key="1">
    <citation type="submission" date="2016-03" db="EMBL/GenBank/DDBJ databases">
        <title>Choanephora cucurbitarum.</title>
        <authorList>
            <person name="Min B."/>
            <person name="Park H."/>
            <person name="Park J.-H."/>
            <person name="Shin H.-D."/>
            <person name="Choi I.-G."/>
        </authorList>
    </citation>
    <scope>NUCLEOTIDE SEQUENCE [LARGE SCALE GENOMIC DNA]</scope>
    <source>
        <strain evidence="8 9">KUS-F28377</strain>
    </source>
</reference>
<keyword evidence="7" id="KW-0812">Transmembrane</keyword>
<dbReference type="GO" id="GO:0004064">
    <property type="term" value="F:arylesterase activity"/>
    <property type="evidence" value="ECO:0007669"/>
    <property type="project" value="InterPro"/>
</dbReference>
<keyword evidence="2" id="KW-0378">Hydrolase</keyword>
<feature type="disulfide bond" description="In form B" evidence="6">
    <location>
        <begin position="51"/>
        <end position="400"/>
    </location>
</feature>
<evidence type="ECO:0000256" key="5">
    <source>
        <dbReference type="PIRSR" id="PIRSR602640-2"/>
    </source>
</evidence>
<evidence type="ECO:0000313" key="8">
    <source>
        <dbReference type="EMBL" id="OBZ81786.1"/>
    </source>
</evidence>
<feature type="binding site" evidence="5">
    <location>
        <position position="259"/>
    </location>
    <ligand>
        <name>Ca(2+)</name>
        <dbReference type="ChEBI" id="CHEBI:29108"/>
        <label>1</label>
        <note>catalytic</note>
    </ligand>
</feature>
<keyword evidence="5" id="KW-0106">Calcium</keyword>
<organism evidence="8 9">
    <name type="scientific">Choanephora cucurbitarum</name>
    <dbReference type="NCBI Taxonomy" id="101091"/>
    <lineage>
        <taxon>Eukaryota</taxon>
        <taxon>Fungi</taxon>
        <taxon>Fungi incertae sedis</taxon>
        <taxon>Mucoromycota</taxon>
        <taxon>Mucoromycotina</taxon>
        <taxon>Mucoromycetes</taxon>
        <taxon>Mucorales</taxon>
        <taxon>Mucorineae</taxon>
        <taxon>Choanephoraceae</taxon>
        <taxon>Choanephoroideae</taxon>
        <taxon>Choanephora</taxon>
    </lineage>
</organism>
<feature type="binding site" evidence="5">
    <location>
        <position position="200"/>
    </location>
    <ligand>
        <name>Ca(2+)</name>
        <dbReference type="ChEBI" id="CHEBI:29108"/>
        <label>1</label>
        <note>catalytic</note>
    </ligand>
</feature>
<keyword evidence="7" id="KW-0472">Membrane</keyword>
<protein>
    <submittedName>
        <fullName evidence="8">Serum paraoxonase/lactonase 3</fullName>
    </submittedName>
</protein>
<dbReference type="Proteomes" id="UP000093000">
    <property type="component" value="Unassembled WGS sequence"/>
</dbReference>
<dbReference type="Pfam" id="PF01731">
    <property type="entry name" value="Arylesterase"/>
    <property type="match status" value="1"/>
</dbReference>
<accession>A0A1C7MZE7</accession>
<dbReference type="PANTHER" id="PTHR11799:SF12">
    <property type="entry name" value="PARAOXONASE-RELATED"/>
    <property type="match status" value="1"/>
</dbReference>
<feature type="binding site" evidence="5">
    <location>
        <position position="310"/>
    </location>
    <ligand>
        <name>Ca(2+)</name>
        <dbReference type="ChEBI" id="CHEBI:29108"/>
        <label>1</label>
        <note>catalytic</note>
    </ligand>
</feature>
<proteinExistence type="inferred from homology"/>
<evidence type="ECO:0000256" key="3">
    <source>
        <dbReference type="ARBA" id="ARBA00023157"/>
    </source>
</evidence>
<gene>
    <name evidence="8" type="primary">PON3</name>
    <name evidence="8" type="ORF">A0J61_10163</name>
</gene>
<keyword evidence="5" id="KW-0479">Metal-binding</keyword>
<comment type="caution">
    <text evidence="8">The sequence shown here is derived from an EMBL/GenBank/DDBJ whole genome shotgun (WGS) entry which is preliminary data.</text>
</comment>
<dbReference type="EMBL" id="LUGH01001056">
    <property type="protein sequence ID" value="OBZ81786.1"/>
    <property type="molecule type" value="Genomic_DNA"/>
</dbReference>
<dbReference type="SUPFAM" id="SSF63829">
    <property type="entry name" value="Calcium-dependent phosphotriesterase"/>
    <property type="match status" value="1"/>
</dbReference>
<feature type="binding site" evidence="5">
    <location>
        <position position="139"/>
    </location>
    <ligand>
        <name>Ca(2+)</name>
        <dbReference type="ChEBI" id="CHEBI:29108"/>
        <label>1</label>
        <note>catalytic</note>
    </ligand>
</feature>
<dbReference type="InParanoid" id="A0A1C7MZE7"/>
<dbReference type="AlphaFoldDB" id="A0A1C7MZE7"/>
<feature type="transmembrane region" description="Helical" evidence="7">
    <location>
        <begin position="12"/>
        <end position="34"/>
    </location>
</feature>
<evidence type="ECO:0000256" key="6">
    <source>
        <dbReference type="PIRSR" id="PIRSR602640-3"/>
    </source>
</evidence>
<evidence type="ECO:0000256" key="4">
    <source>
        <dbReference type="ARBA" id="ARBA00023180"/>
    </source>
</evidence>
<dbReference type="InterPro" id="IPR002640">
    <property type="entry name" value="Arylesterase"/>
</dbReference>
<dbReference type="Gene3D" id="2.120.10.30">
    <property type="entry name" value="TolB, C-terminal domain"/>
    <property type="match status" value="1"/>
</dbReference>